<reference evidence="3" key="4">
    <citation type="submission" date="2011-02" db="EMBL/GenBank/DDBJ databases">
        <authorList>
            <consortium name="TAIR"/>
            <person name="Swarbreck D."/>
            <person name="Lamesch P."/>
            <person name="Wilks C."/>
            <person name="Huala E."/>
        </authorList>
    </citation>
    <scope>NUCLEOTIDE SEQUENCE</scope>
</reference>
<name>O22859_ARATH</name>
<dbReference type="EMBL" id="AC002335">
    <property type="protein sequence ID" value="AAB64316.1"/>
    <property type="molecule type" value="Genomic_DNA"/>
</dbReference>
<accession>O22859</accession>
<dbReference type="ExpressionAtlas" id="O22859">
    <property type="expression patterns" value="baseline"/>
</dbReference>
<evidence type="ECO:0000313" key="3">
    <source>
        <dbReference type="EMBL" id="AEC10271.1"/>
    </source>
</evidence>
<sequence>MLKLHLSEEERVIFASNLVASKKRFTKMEKGRFGNFLDNAKIISHIINPCLYDVEDATGYFLYSFTLNDERPK</sequence>
<organism evidence="2">
    <name type="scientific">Arabidopsis thaliana</name>
    <name type="common">Mouse-ear cress</name>
    <dbReference type="NCBI Taxonomy" id="3702"/>
    <lineage>
        <taxon>Eukaryota</taxon>
        <taxon>Viridiplantae</taxon>
        <taxon>Streptophyta</taxon>
        <taxon>Embryophyta</taxon>
        <taxon>Tracheophyta</taxon>
        <taxon>Spermatophyta</taxon>
        <taxon>Magnoliopsida</taxon>
        <taxon>eudicotyledons</taxon>
        <taxon>Gunneridae</taxon>
        <taxon>Pentapetalae</taxon>
        <taxon>rosids</taxon>
        <taxon>malvids</taxon>
        <taxon>Brassicales</taxon>
        <taxon>Brassicaceae</taxon>
        <taxon>Camelineae</taxon>
        <taxon>Arabidopsis</taxon>
    </lineage>
</organism>
<dbReference type="AlphaFoldDB" id="O22859"/>
<proteinExistence type="predicted"/>
<evidence type="ECO:0000313" key="2">
    <source>
        <dbReference type="EMBL" id="AAB64316.1"/>
    </source>
</evidence>
<dbReference type="HOGENOM" id="CLU_2708220_0_0_1"/>
<dbReference type="PIR" id="C84866">
    <property type="entry name" value="C84866"/>
</dbReference>
<gene>
    <name evidence="1 3" type="ordered locus">At2g43450</name>
    <name evidence="3" type="ORF">T1O24.19</name>
</gene>
<dbReference type="KEGG" id="ath:AT2G43450"/>
<dbReference type="TAIR" id="AT2G43450"/>
<evidence type="ECO:0000313" key="4">
    <source>
        <dbReference type="Proteomes" id="UP000006548"/>
    </source>
</evidence>
<dbReference type="Proteomes" id="UP000006548">
    <property type="component" value="Chromosome 2"/>
</dbReference>
<reference evidence="2" key="3">
    <citation type="submission" date="2002-02" db="EMBL/GenBank/DDBJ databases">
        <authorList>
            <person name="Town C.D."/>
            <person name="Kaul S."/>
        </authorList>
    </citation>
    <scope>NUCLEOTIDE SEQUENCE</scope>
</reference>
<reference evidence="3" key="5">
    <citation type="submission" date="2016-05" db="EMBL/GenBank/DDBJ databases">
        <authorList>
            <person name="Krishnakumar V."/>
            <person name="Cheng C.-Y."/>
            <person name="Chan A.P."/>
            <person name="Schobel S."/>
            <person name="Kim M."/>
            <person name="Ferlanti E.S."/>
            <person name="Belyaeva I."/>
            <person name="Rosen B.D."/>
            <person name="Micklem G."/>
            <person name="Miller J.R."/>
            <person name="Vaughn M."/>
            <person name="Town C.D."/>
        </authorList>
    </citation>
    <scope>NUCLEOTIDE SEQUENCE</scope>
</reference>
<keyword evidence="4" id="KW-1185">Reference proteome</keyword>
<reference evidence="2" key="2">
    <citation type="submission" date="2000-03" db="EMBL/GenBank/DDBJ databases">
        <authorList>
            <person name="Rounsley S.D."/>
            <person name="Tschudy M.M."/>
            <person name="Lin X."/>
            <person name="Ketchum K.A."/>
            <person name="Crosby M.L."/>
            <person name="Brandon R.C."/>
            <person name="Spriggs T.A."/>
            <person name="Mason T.M."/>
            <person name="Kerlavage A.R."/>
            <person name="Adams M.D."/>
            <person name="Somerville C.R."/>
            <person name="Venter J.C."/>
        </authorList>
    </citation>
    <scope>NUCLEOTIDE SEQUENCE</scope>
</reference>
<dbReference type="PaxDb" id="3702-AT2G43450.1"/>
<evidence type="ECO:0000313" key="1">
    <source>
        <dbReference type="Araport" id="AT2G43450"/>
    </source>
</evidence>
<dbReference type="Araport" id="AT2G43450"/>
<reference evidence="4" key="6">
    <citation type="journal article" date="2017" name="Plant J.">
        <title>Araport11: a complete reannotation of the Arabidopsis thaliana reference genome.</title>
        <authorList>
            <person name="Cheng C.Y."/>
            <person name="Krishnakumar V."/>
            <person name="Chan A.P."/>
            <person name="Thibaud-Nissen F."/>
            <person name="Schobel S."/>
            <person name="Town C.D."/>
        </authorList>
    </citation>
    <scope>GENOME REANNOTATION</scope>
    <source>
        <strain evidence="4">cv. Columbia</strain>
    </source>
</reference>
<reference evidence="3 4" key="1">
    <citation type="journal article" date="1999" name="Nature">
        <title>Sequence and analysis of chromosome 2 of the plant Arabidopsis thaliana.</title>
        <authorList>
            <person name="Lin X."/>
            <person name="Kaul S."/>
            <person name="Rounsley S."/>
            <person name="Shea T.P."/>
            <person name="Benito M.I."/>
            <person name="Town C.D."/>
            <person name="Fujii C.Y."/>
            <person name="Mason T."/>
            <person name="Bowman C.L."/>
            <person name="Barnstead M."/>
            <person name="Feldblyum T.V."/>
            <person name="Buell C.R."/>
            <person name="Ketchum K.A."/>
            <person name="Lee J."/>
            <person name="Ronning C.M."/>
            <person name="Koo H.L."/>
            <person name="Moffat K.S."/>
            <person name="Cronin L.A."/>
            <person name="Shen M."/>
            <person name="Pai G."/>
            <person name="Van Aken S."/>
            <person name="Umayam L."/>
            <person name="Tallon L.J."/>
            <person name="Gill J.E."/>
            <person name="Adams M.D."/>
            <person name="Carrera A.J."/>
            <person name="Creasy T.H."/>
            <person name="Goodman H.M."/>
            <person name="Somerville C.R."/>
            <person name="Copenhaver G.P."/>
            <person name="Preuss D."/>
            <person name="Nierman W.C."/>
            <person name="White O."/>
            <person name="Eisen J.A."/>
            <person name="Salzberg S.L."/>
            <person name="Fraser C.M."/>
            <person name="Venter J.C."/>
        </authorList>
    </citation>
    <scope>NUCLEOTIDE SEQUENCE [LARGE SCALE GENOMIC DNA]</scope>
    <source>
        <strain evidence="4">cv. Columbia</strain>
    </source>
</reference>
<dbReference type="GeneID" id="818946"/>
<protein>
    <submittedName>
        <fullName evidence="2">Uncharacterized protein At2g43450</fullName>
    </submittedName>
</protein>
<dbReference type="EMBL" id="CP002685">
    <property type="protein sequence ID" value="AEC10271.1"/>
    <property type="molecule type" value="Genomic_DNA"/>
</dbReference>